<gene>
    <name evidence="5" type="ORF">L228DRAFT_230664</name>
</gene>
<name>A0A165GK24_XYLHT</name>
<dbReference type="PANTHER" id="PTHR22767">
    <property type="entry name" value="N-TERMINAL ACETYLTRANSFERASE-RELATED"/>
    <property type="match status" value="1"/>
</dbReference>
<keyword evidence="1" id="KW-0677">Repeat</keyword>
<dbReference type="Proteomes" id="UP000076632">
    <property type="component" value="Unassembled WGS sequence"/>
</dbReference>
<dbReference type="GeneID" id="28895679"/>
<dbReference type="PANTHER" id="PTHR22767:SF2">
    <property type="entry name" value="N(ALPHA)-ACETYLTRANSFERASE 15_16, ISOFORM A"/>
    <property type="match status" value="1"/>
</dbReference>
<dbReference type="SMART" id="SM00028">
    <property type="entry name" value="TPR"/>
    <property type="match status" value="7"/>
</dbReference>
<organism evidence="5 6">
    <name type="scientific">Xylona heveae (strain CBS 132557 / TC161)</name>
    <dbReference type="NCBI Taxonomy" id="1328760"/>
    <lineage>
        <taxon>Eukaryota</taxon>
        <taxon>Fungi</taxon>
        <taxon>Dikarya</taxon>
        <taxon>Ascomycota</taxon>
        <taxon>Pezizomycotina</taxon>
        <taxon>Xylonomycetes</taxon>
        <taxon>Xylonales</taxon>
        <taxon>Xylonaceae</taxon>
        <taxon>Xylona</taxon>
    </lineage>
</organism>
<accession>A0A165GK24</accession>
<feature type="compositionally biased region" description="Acidic residues" evidence="4">
    <location>
        <begin position="588"/>
        <end position="599"/>
    </location>
</feature>
<evidence type="ECO:0000256" key="1">
    <source>
        <dbReference type="ARBA" id="ARBA00022737"/>
    </source>
</evidence>
<dbReference type="PROSITE" id="PS50005">
    <property type="entry name" value="TPR"/>
    <property type="match status" value="1"/>
</dbReference>
<reference evidence="5 6" key="1">
    <citation type="journal article" date="2016" name="Fungal Biol.">
        <title>The genome of Xylona heveae provides a window into fungal endophytism.</title>
        <authorList>
            <person name="Gazis R."/>
            <person name="Kuo A."/>
            <person name="Riley R."/>
            <person name="LaButti K."/>
            <person name="Lipzen A."/>
            <person name="Lin J."/>
            <person name="Amirebrahimi M."/>
            <person name="Hesse C.N."/>
            <person name="Spatafora J.W."/>
            <person name="Henrissat B."/>
            <person name="Hainaut M."/>
            <person name="Grigoriev I.V."/>
            <person name="Hibbett D.S."/>
        </authorList>
    </citation>
    <scope>NUCLEOTIDE SEQUENCE [LARGE SCALE GENOMIC DNA]</scope>
    <source>
        <strain evidence="5 6">TC161</strain>
    </source>
</reference>
<dbReference type="InterPro" id="IPR011990">
    <property type="entry name" value="TPR-like_helical_dom_sf"/>
</dbReference>
<keyword evidence="2 3" id="KW-0802">TPR repeat</keyword>
<keyword evidence="5" id="KW-0808">Transferase</keyword>
<feature type="compositionally biased region" description="Basic and acidic residues" evidence="4">
    <location>
        <begin position="612"/>
        <end position="625"/>
    </location>
</feature>
<dbReference type="Gene3D" id="1.25.40.1040">
    <property type="match status" value="1"/>
</dbReference>
<proteinExistence type="predicted"/>
<evidence type="ECO:0000313" key="5">
    <source>
        <dbReference type="EMBL" id="KZF22288.1"/>
    </source>
</evidence>
<dbReference type="GO" id="GO:0010698">
    <property type="term" value="F:acetyltransferase activator activity"/>
    <property type="evidence" value="ECO:0007669"/>
    <property type="project" value="EnsemblFungi"/>
</dbReference>
<dbReference type="FunCoup" id="A0A165GK24">
    <property type="interactions" value="1044"/>
</dbReference>
<dbReference type="FunFam" id="1.25.40.1010:FF:000002">
    <property type="entry name" value="N-terminal acetyltransferase catalytic subunit (NAT1)"/>
    <property type="match status" value="1"/>
</dbReference>
<feature type="region of interest" description="Disordered" evidence="4">
    <location>
        <begin position="584"/>
        <end position="658"/>
    </location>
</feature>
<dbReference type="Gene3D" id="1.25.40.1010">
    <property type="match status" value="1"/>
</dbReference>
<protein>
    <submittedName>
        <fullName evidence="5">N-terminal acetyltransferase A complex subunit nat1</fullName>
    </submittedName>
</protein>
<sequence>MPQILSPKDASLFRQVIKHYDAKQYKKGIKTAEQILRKNPQHGDTLAMKALILNAQGKNDEAFPLAKEALRNDMKSHVCWHVYGLLWRAEKNFEEAIKAYKFALRLEPESPQIQRDLALLQMQMRDFQGYATSRRAMLQARPQIRSNWTAMAIAHHLAGEYTEAEKVLTTYEETLKSPPSKTDVEHSEAVLYKNTIIAESGDLERALKHLESISKTNLDKTAVMEMRADYLLRLDRKSEAEKAYRELLDRNADYRPYYDGLEKALGLDKNKDKQALKELYDEYAKNNPRGDAPKRVPLDFLEGDDFRDAATQYLHYKLSKGVPSCFVNIKSLYTDDFKKNTIQDIVEGFANGKGVRETNGSVEDKSEEDANAFKSAVLYFLAQHYNYYLSRDLQKATSYIDQAIELSPKSVDFHMTKARIWKHYGNTQKASETMEQARTLDVKDRYINTKAAKYQLRNDENEAALKNMSKFTRNETVGGPLGDLIDMQCMWYLLEDGESYLRQQKFGLALKRFKTIHDIFDVWQEDQFDFHSFSLRKGEIRAYVDMLRWEDTVRSHPFYSRAALSAIKAYTLLHDHPKLVNGPLLDGVDGDDAEADNADAAERKKAQKKAKKEQQRLEAEKEAAKKQQQQQKSTAGADGETKKEDPDPQGTTLVQTKEPLKDAEKFLNHLLEFSPKIIRAQTAGFEVYIRLGKYLLALKCLIAASKLDSQDPVLHEQIIRFRKTLDSLSEPLPPQVSSVIDAELPTLLPKDTDLAKFNEQFLARHAQSAAHMQAALQARRVLNPDAKADIEKSLSDTLALPNITLEQAQEGLATLKSWAADKTKREAYVQAAAKRWPEASAFQSA</sequence>
<dbReference type="Pfam" id="PF12569">
    <property type="entry name" value="NatA_aux_su"/>
    <property type="match status" value="1"/>
</dbReference>
<dbReference type="GO" id="GO:0031415">
    <property type="term" value="C:NatA complex"/>
    <property type="evidence" value="ECO:0007669"/>
    <property type="project" value="EnsemblFungi"/>
</dbReference>
<dbReference type="FunFam" id="1.25.40.1040:FF:000003">
    <property type="entry name" value="N-terminal acetyltransferase A, auxiliary subunit"/>
    <property type="match status" value="1"/>
</dbReference>
<feature type="repeat" description="TPR" evidence="3">
    <location>
        <begin position="77"/>
        <end position="110"/>
    </location>
</feature>
<dbReference type="SUPFAM" id="SSF48452">
    <property type="entry name" value="TPR-like"/>
    <property type="match status" value="2"/>
</dbReference>
<dbReference type="OrthoDB" id="10263032at2759"/>
<dbReference type="GO" id="GO:0016740">
    <property type="term" value="F:transferase activity"/>
    <property type="evidence" value="ECO:0007669"/>
    <property type="project" value="UniProtKB-KW"/>
</dbReference>
<evidence type="ECO:0000313" key="6">
    <source>
        <dbReference type="Proteomes" id="UP000076632"/>
    </source>
</evidence>
<evidence type="ECO:0000256" key="2">
    <source>
        <dbReference type="ARBA" id="ARBA00022803"/>
    </source>
</evidence>
<evidence type="ECO:0000256" key="3">
    <source>
        <dbReference type="PROSITE-ProRule" id="PRU00339"/>
    </source>
</evidence>
<dbReference type="Pfam" id="PF13432">
    <property type="entry name" value="TPR_16"/>
    <property type="match status" value="2"/>
</dbReference>
<dbReference type="InterPro" id="IPR021183">
    <property type="entry name" value="NatA_aux_su"/>
</dbReference>
<dbReference type="InterPro" id="IPR019734">
    <property type="entry name" value="TPR_rpt"/>
</dbReference>
<evidence type="ECO:0000256" key="4">
    <source>
        <dbReference type="SAM" id="MobiDB-lite"/>
    </source>
</evidence>
<dbReference type="OMA" id="MEMRADY"/>
<dbReference type="RefSeq" id="XP_018187843.1">
    <property type="nucleotide sequence ID" value="XM_018330542.1"/>
</dbReference>
<dbReference type="PIRSF" id="PIRSF000422">
    <property type="entry name" value="N-terminal-AcTrfase-A_aux_su"/>
    <property type="match status" value="1"/>
</dbReference>
<keyword evidence="6" id="KW-1185">Reference proteome</keyword>
<dbReference type="InParanoid" id="A0A165GK24"/>
<dbReference type="AlphaFoldDB" id="A0A165GK24"/>
<dbReference type="STRING" id="1328760.A0A165GK24"/>
<dbReference type="EMBL" id="KV407459">
    <property type="protein sequence ID" value="KZF22288.1"/>
    <property type="molecule type" value="Genomic_DNA"/>
</dbReference>